<feature type="compositionally biased region" description="Basic and acidic residues" evidence="1">
    <location>
        <begin position="1"/>
        <end position="14"/>
    </location>
</feature>
<feature type="region of interest" description="Disordered" evidence="1">
    <location>
        <begin position="153"/>
        <end position="222"/>
    </location>
</feature>
<evidence type="ECO:0000313" key="3">
    <source>
        <dbReference type="Proteomes" id="UP001448207"/>
    </source>
</evidence>
<feature type="compositionally biased region" description="Low complexity" evidence="1">
    <location>
        <begin position="31"/>
        <end position="71"/>
    </location>
</feature>
<feature type="region of interest" description="Disordered" evidence="1">
    <location>
        <begin position="274"/>
        <end position="303"/>
    </location>
</feature>
<feature type="compositionally biased region" description="Low complexity" evidence="1">
    <location>
        <begin position="178"/>
        <end position="188"/>
    </location>
</feature>
<gene>
    <name evidence="2" type="ORF">J3Q64DRAFT_1753162</name>
</gene>
<reference evidence="2 3" key="1">
    <citation type="submission" date="2024-04" db="EMBL/GenBank/DDBJ databases">
        <title>Symmetric and asymmetric DNA N6-adenine methylation regulates different biological responses in Mucorales.</title>
        <authorList>
            <consortium name="Lawrence Berkeley National Laboratory"/>
            <person name="Lax C."/>
            <person name="Mondo S.J."/>
            <person name="Osorio-Concepcion M."/>
            <person name="Muszewska A."/>
            <person name="Corrochano-Luque M."/>
            <person name="Gutierrez G."/>
            <person name="Riley R."/>
            <person name="Lipzen A."/>
            <person name="Guo J."/>
            <person name="Hundley H."/>
            <person name="Amirebrahimi M."/>
            <person name="Ng V."/>
            <person name="Lorenzo-Gutierrez D."/>
            <person name="Binder U."/>
            <person name="Yang J."/>
            <person name="Song Y."/>
            <person name="Canovas D."/>
            <person name="Navarro E."/>
            <person name="Freitag M."/>
            <person name="Gabaldon T."/>
            <person name="Grigoriev I.V."/>
            <person name="Corrochano L.M."/>
            <person name="Nicolas F.E."/>
            <person name="Garre V."/>
        </authorList>
    </citation>
    <scope>NUCLEOTIDE SEQUENCE [LARGE SCALE GENOMIC DNA]</scope>
    <source>
        <strain evidence="2 3">L51</strain>
    </source>
</reference>
<feature type="compositionally biased region" description="Acidic residues" evidence="1">
    <location>
        <begin position="283"/>
        <end position="298"/>
    </location>
</feature>
<evidence type="ECO:0000313" key="2">
    <source>
        <dbReference type="EMBL" id="KAL0082791.1"/>
    </source>
</evidence>
<proteinExistence type="predicted"/>
<name>A0ABR3AVJ6_PHYBL</name>
<feature type="region of interest" description="Disordered" evidence="1">
    <location>
        <begin position="1"/>
        <end position="113"/>
    </location>
</feature>
<organism evidence="2 3">
    <name type="scientific">Phycomyces blakesleeanus</name>
    <dbReference type="NCBI Taxonomy" id="4837"/>
    <lineage>
        <taxon>Eukaryota</taxon>
        <taxon>Fungi</taxon>
        <taxon>Fungi incertae sedis</taxon>
        <taxon>Mucoromycota</taxon>
        <taxon>Mucoromycotina</taxon>
        <taxon>Mucoromycetes</taxon>
        <taxon>Mucorales</taxon>
        <taxon>Phycomycetaceae</taxon>
        <taxon>Phycomyces</taxon>
    </lineage>
</organism>
<accession>A0ABR3AVJ6</accession>
<dbReference type="EMBL" id="JBCLYO010000015">
    <property type="protein sequence ID" value="KAL0082791.1"/>
    <property type="molecule type" value="Genomic_DNA"/>
</dbReference>
<protein>
    <submittedName>
        <fullName evidence="2">Uncharacterized protein</fullName>
    </submittedName>
</protein>
<comment type="caution">
    <text evidence="2">The sequence shown here is derived from an EMBL/GenBank/DDBJ whole genome shotgun (WGS) entry which is preliminary data.</text>
</comment>
<dbReference type="Proteomes" id="UP001448207">
    <property type="component" value="Unassembled WGS sequence"/>
</dbReference>
<feature type="compositionally biased region" description="Low complexity" evidence="1">
    <location>
        <begin position="95"/>
        <end position="105"/>
    </location>
</feature>
<evidence type="ECO:0000256" key="1">
    <source>
        <dbReference type="SAM" id="MobiDB-lite"/>
    </source>
</evidence>
<sequence length="516" mass="59378">MQQTKRFTDHHQSIRTEAPLSHTRGSPFPLSKNTTKATTTTTTTISNPNPNPNPNKKTNTKTTTNSLKSSSYQPTLATKACVRTPSAPPPPPPSNSRSRSYPYSHSHSHSTFVPSKRHAWSVFGFNSPEEEYSETNRRTSILRSIREAGVCPQIPSKRIKRRQVTSLSQQHQQREPEQQPSPISSVSPIFKPVNSSDNKPLPSPQPSPCIEKEKAPPIDSPLITSPIEQKIFTTDYIKTLYTLMTNNESQETESLNNLHPLTLSCVATKKEQKEKRVVKLEKEEEEEEYEEEEEEEDNEKDRSRLCDEYDSSFTTPNKLHIPLLHDGPVSKQISSDKKALEREYWRRQRRVFLRTRFITDKEATYIARKVYHNTTISSNYRFITSFLSNMANYRTKWRKGLKRIAKKLSVSKEQVVNPIDLPVLYDISDQIDHSMLDSIWKYWITDPYVDPDLFYSNNDSVARLAAITVCAVYFTLRVMHGHMKEGQYRKALRELDSFGMTCSISLPDPTLNEEQY</sequence>
<keyword evidence="3" id="KW-1185">Reference proteome</keyword>